<dbReference type="AlphaFoldDB" id="A0A8J4BXU4"/>
<keyword evidence="2" id="KW-1185">Reference proteome</keyword>
<accession>A0A8J4BXU4</accession>
<organism evidence="1 2">
    <name type="scientific">Volvox reticuliferus</name>
    <dbReference type="NCBI Taxonomy" id="1737510"/>
    <lineage>
        <taxon>Eukaryota</taxon>
        <taxon>Viridiplantae</taxon>
        <taxon>Chlorophyta</taxon>
        <taxon>core chlorophytes</taxon>
        <taxon>Chlorophyceae</taxon>
        <taxon>CS clade</taxon>
        <taxon>Chlamydomonadales</taxon>
        <taxon>Volvocaceae</taxon>
        <taxon>Volvox</taxon>
    </lineage>
</organism>
<evidence type="ECO:0000313" key="1">
    <source>
        <dbReference type="EMBL" id="GIL71204.1"/>
    </source>
</evidence>
<name>A0A8J4BXU4_9CHLO</name>
<dbReference type="OrthoDB" id="340166at2759"/>
<reference evidence="1" key="1">
    <citation type="journal article" date="2021" name="Proc. Natl. Acad. Sci. U.S.A.">
        <title>Three genomes in the algal genus Volvox reveal the fate of a haploid sex-determining region after a transition to homothallism.</title>
        <authorList>
            <person name="Yamamoto K."/>
            <person name="Hamaji T."/>
            <person name="Kawai-Toyooka H."/>
            <person name="Matsuzaki R."/>
            <person name="Takahashi F."/>
            <person name="Nishimura Y."/>
            <person name="Kawachi M."/>
            <person name="Noguchi H."/>
            <person name="Minakuchi Y."/>
            <person name="Umen J.G."/>
            <person name="Toyoda A."/>
            <person name="Nozaki H."/>
        </authorList>
    </citation>
    <scope>NUCLEOTIDE SEQUENCE</scope>
    <source>
        <strain evidence="1">NIES-3786</strain>
    </source>
</reference>
<evidence type="ECO:0000313" key="2">
    <source>
        <dbReference type="Proteomes" id="UP000747110"/>
    </source>
</evidence>
<comment type="caution">
    <text evidence="1">The sequence shown here is derived from an EMBL/GenBank/DDBJ whole genome shotgun (WGS) entry which is preliminary data.</text>
</comment>
<protein>
    <submittedName>
        <fullName evidence="1">Uncharacterized protein</fullName>
    </submittedName>
</protein>
<proteinExistence type="predicted"/>
<gene>
    <name evidence="1" type="ORF">Vretifemale_1802</name>
</gene>
<dbReference type="Proteomes" id="UP000747110">
    <property type="component" value="Unassembled WGS sequence"/>
</dbReference>
<dbReference type="EMBL" id="BNCP01000002">
    <property type="protein sequence ID" value="GIL71204.1"/>
    <property type="molecule type" value="Genomic_DNA"/>
</dbReference>
<sequence>MLRMQDRPPDCGSLGQVDLRFSFRGPFNKLVGPVGEESRFEGISYDNVTDTFFVLRESMEHEEHGLVPLTEELRLTDCGNKVEVLGRCVVPFALQDVNKGFESLVVFWRDGKRRMLGLCEGEHARGWLGGMRRSVQWGLP</sequence>